<dbReference type="Proteomes" id="UP000253090">
    <property type="component" value="Unassembled WGS sequence"/>
</dbReference>
<evidence type="ECO:0000313" key="1">
    <source>
        <dbReference type="EMBL" id="RCX22601.1"/>
    </source>
</evidence>
<evidence type="ECO:0008006" key="3">
    <source>
        <dbReference type="Google" id="ProtNLM"/>
    </source>
</evidence>
<sequence>MAKTDWNLHDTVQPQDMNALGSEINSQGTEISMLEDRLNIAEYEDITLQPGLQVINAKRDSRFRLGEIKGRTLINLLSWGGCESLQSWPNDGRFSLDTTSKVEGNSSIKVTISQGDPYADLYQRVEYDPGKCYVAVGALKVPSGIQARIRVAELGKEITSEIIQSSTGDKFKTVFFRVPRNAVPGATAVYFGAVFVGPSGYAGNADALRIYEISSSEYAALDGMTPEQVAAKYPYISTGMIGVDNPYAIRYGENLLPPFYEWRNANTEGRSKITGPYSLETQGEQGAGFWFEVDIPAVEKETYSLSGENSESNKLYAIAINEAKIAVVPDYLMNTFTTPSGTKYLRVYVNTDTSPNVVKFNNPMLVIGSNSKPFKPRWDTMLAFHTELHASPVDGSDPDVLFEKEGQYFRLAKWGKKTLNNFSGWLSAQARPGYKVFACPLPNAKTYSQTVVKYNGAPLKNTLPDNWISGDLAIVFDNYLYLSVSNSDSGWGEADAVYEFNGDGSTVKFMLPAPPTGLWVMSETVTARVDNTPVSVTSVNEREFTVAAAPASGKKLVVNYKISYVPIEDEIKAYFNGWVMTSQETWNTTYEQYSGIGTKGWLKRYVGIGTPITTSKIGVFEAGSGNSGYILPTTVINSRWTPYQILYRLAKETVEPVVSEGCLTLLEGDNLVEVSTGIVLREKANPSNVSNQNLWAVINHKPTLSSKLNFSVDSFITVYNENQKTNDFRHMKTDVYSFGKEYLDRPWTEFDQNATYSVTYLKLDKSPIQPFTGTLATNENAQISDLTAGVAEALLRVSVVEQKKAEKDSPGWITPTLLNGAGQGSDPVRYKKNTNSMVVVTGIFVAKAVSTVFKLPVGYRPANVCRFITLSSNVGQIVPAYVDVYPNGNVNVANFGPDYVSFEGVMFLVE</sequence>
<evidence type="ECO:0000313" key="2">
    <source>
        <dbReference type="Proteomes" id="UP000253090"/>
    </source>
</evidence>
<keyword evidence="2" id="KW-1185">Reference proteome</keyword>
<accession>A0A369BMH5</accession>
<dbReference type="RefSeq" id="WP_114494571.1">
    <property type="nucleotide sequence ID" value="NZ_QPJW01000001.1"/>
</dbReference>
<name>A0A369BMH5_9BACL</name>
<gene>
    <name evidence="1" type="ORF">DFP94_101181</name>
</gene>
<organism evidence="1 2">
    <name type="scientific">Fontibacillus phaseoli</name>
    <dbReference type="NCBI Taxonomy" id="1416533"/>
    <lineage>
        <taxon>Bacteria</taxon>
        <taxon>Bacillati</taxon>
        <taxon>Bacillota</taxon>
        <taxon>Bacilli</taxon>
        <taxon>Bacillales</taxon>
        <taxon>Paenibacillaceae</taxon>
        <taxon>Fontibacillus</taxon>
    </lineage>
</organism>
<dbReference type="EMBL" id="QPJW01000001">
    <property type="protein sequence ID" value="RCX22601.1"/>
    <property type="molecule type" value="Genomic_DNA"/>
</dbReference>
<comment type="caution">
    <text evidence="1">The sequence shown here is derived from an EMBL/GenBank/DDBJ whole genome shotgun (WGS) entry which is preliminary data.</text>
</comment>
<dbReference type="OrthoDB" id="2667186at2"/>
<dbReference type="AlphaFoldDB" id="A0A369BMH5"/>
<proteinExistence type="predicted"/>
<reference evidence="1 2" key="1">
    <citation type="submission" date="2018-07" db="EMBL/GenBank/DDBJ databases">
        <title>Genomic Encyclopedia of Type Strains, Phase III (KMG-III): the genomes of soil and plant-associated and newly described type strains.</title>
        <authorList>
            <person name="Whitman W."/>
        </authorList>
    </citation>
    <scope>NUCLEOTIDE SEQUENCE [LARGE SCALE GENOMIC DNA]</scope>
    <source>
        <strain evidence="1 2">CECT 8333</strain>
    </source>
</reference>
<protein>
    <recommendedName>
        <fullName evidence="3">Carbohydrate binding protein</fullName>
    </recommendedName>
</protein>